<feature type="region of interest" description="Disordered" evidence="9">
    <location>
        <begin position="826"/>
        <end position="880"/>
    </location>
</feature>
<dbReference type="InterPro" id="IPR045130">
    <property type="entry name" value="OFUT2-like"/>
</dbReference>
<reference evidence="11" key="1">
    <citation type="submission" date="2021-11" db="EMBL/GenBank/DDBJ databases">
        <authorList>
            <person name="Herlambang A."/>
            <person name="Guo Y."/>
            <person name="Takashima Y."/>
            <person name="Nishizawa T."/>
        </authorList>
    </citation>
    <scope>NUCLEOTIDE SEQUENCE</scope>
    <source>
        <strain evidence="11">E1425</strain>
    </source>
</reference>
<feature type="region of interest" description="Disordered" evidence="9">
    <location>
        <begin position="181"/>
        <end position="206"/>
    </location>
</feature>
<keyword evidence="12" id="KW-1185">Reference proteome</keyword>
<comment type="pathway">
    <text evidence="2">Protein modification; protein glycosylation.</text>
</comment>
<dbReference type="GO" id="GO:0006004">
    <property type="term" value="P:fucose metabolic process"/>
    <property type="evidence" value="ECO:0007669"/>
    <property type="project" value="UniProtKB-KW"/>
</dbReference>
<evidence type="ECO:0000256" key="3">
    <source>
        <dbReference type="ARBA" id="ARBA00022679"/>
    </source>
</evidence>
<dbReference type="Proteomes" id="UP000827284">
    <property type="component" value="Unassembled WGS sequence"/>
</dbReference>
<feature type="compositionally biased region" description="Basic and acidic residues" evidence="9">
    <location>
        <begin position="187"/>
        <end position="205"/>
    </location>
</feature>
<accession>A0A9P3HFS1</accession>
<organism evidence="11 12">
    <name type="scientific">Entomortierella parvispora</name>
    <dbReference type="NCBI Taxonomy" id="205924"/>
    <lineage>
        <taxon>Eukaryota</taxon>
        <taxon>Fungi</taxon>
        <taxon>Fungi incertae sedis</taxon>
        <taxon>Mucoromycota</taxon>
        <taxon>Mortierellomycotina</taxon>
        <taxon>Mortierellomycetes</taxon>
        <taxon>Mortierellales</taxon>
        <taxon>Mortierellaceae</taxon>
        <taxon>Entomortierella</taxon>
    </lineage>
</organism>
<evidence type="ECO:0000256" key="10">
    <source>
        <dbReference type="SAM" id="Phobius"/>
    </source>
</evidence>
<dbReference type="AlphaFoldDB" id="A0A9P3HFS1"/>
<dbReference type="CDD" id="cd11296">
    <property type="entry name" value="O-FucT_like"/>
    <property type="match status" value="1"/>
</dbReference>
<dbReference type="Gene3D" id="3.40.50.11340">
    <property type="match status" value="1"/>
</dbReference>
<dbReference type="Gene3D" id="3.40.50.11350">
    <property type="match status" value="1"/>
</dbReference>
<name>A0A9P3HFS1_9FUNG</name>
<comment type="caution">
    <text evidence="11">The sequence shown here is derived from an EMBL/GenBank/DDBJ whole genome shotgun (WGS) entry which is preliminary data.</text>
</comment>
<evidence type="ECO:0000256" key="1">
    <source>
        <dbReference type="ARBA" id="ARBA00004240"/>
    </source>
</evidence>
<feature type="region of interest" description="Disordered" evidence="9">
    <location>
        <begin position="110"/>
        <end position="139"/>
    </location>
</feature>
<evidence type="ECO:0000256" key="5">
    <source>
        <dbReference type="ARBA" id="ARBA00023253"/>
    </source>
</evidence>
<reference evidence="11" key="2">
    <citation type="journal article" date="2022" name="Microbiol. Resour. Announc.">
        <title>Whole-Genome Sequence of Entomortierella parvispora E1425, a Mucoromycotan Fungus Associated with Burkholderiaceae-Related Endosymbiotic Bacteria.</title>
        <authorList>
            <person name="Herlambang A."/>
            <person name="Guo Y."/>
            <person name="Takashima Y."/>
            <person name="Narisawa K."/>
            <person name="Ohta H."/>
            <person name="Nishizawa T."/>
        </authorList>
    </citation>
    <scope>NUCLEOTIDE SEQUENCE</scope>
    <source>
        <strain evidence="11">E1425</strain>
    </source>
</reference>
<evidence type="ECO:0000256" key="4">
    <source>
        <dbReference type="ARBA" id="ARBA00022824"/>
    </source>
</evidence>
<keyword evidence="3" id="KW-0808">Transferase</keyword>
<dbReference type="OrthoDB" id="3345970at2759"/>
<evidence type="ECO:0000256" key="7">
    <source>
        <dbReference type="ARBA" id="ARBA00025803"/>
    </source>
</evidence>
<evidence type="ECO:0000256" key="9">
    <source>
        <dbReference type="SAM" id="MobiDB-lite"/>
    </source>
</evidence>
<feature type="transmembrane region" description="Helical" evidence="10">
    <location>
        <begin position="48"/>
        <end position="66"/>
    </location>
</feature>
<dbReference type="GO" id="GO:0046922">
    <property type="term" value="F:peptide-O-fucosyltransferase activity"/>
    <property type="evidence" value="ECO:0007669"/>
    <property type="project" value="InterPro"/>
</dbReference>
<keyword evidence="4" id="KW-0256">Endoplasmic reticulum</keyword>
<keyword evidence="10" id="KW-0812">Transmembrane</keyword>
<protein>
    <recommendedName>
        <fullName evidence="8">GDP-fucose protein O-fucosyltransferase 2</fullName>
    </recommendedName>
</protein>
<keyword evidence="5" id="KW-0294">Fucose metabolism</keyword>
<dbReference type="PANTHER" id="PTHR13398">
    <property type="entry name" value="GDP-FUCOSE PROTEIN O-FUCOSYLTRANSFERASE 2"/>
    <property type="match status" value="1"/>
</dbReference>
<comment type="similarity">
    <text evidence="7">Belongs to the glycosyltransferase 68 family.</text>
</comment>
<feature type="compositionally biased region" description="Basic and acidic residues" evidence="9">
    <location>
        <begin position="841"/>
        <end position="859"/>
    </location>
</feature>
<keyword evidence="10" id="KW-1133">Transmembrane helix</keyword>
<dbReference type="InterPro" id="IPR019378">
    <property type="entry name" value="GDP-Fuc_O-FucTrfase"/>
</dbReference>
<keyword evidence="10" id="KW-0472">Membrane</keyword>
<dbReference type="GO" id="GO:0005783">
    <property type="term" value="C:endoplasmic reticulum"/>
    <property type="evidence" value="ECO:0007669"/>
    <property type="project" value="UniProtKB-SubCell"/>
</dbReference>
<gene>
    <name evidence="11" type="ORF">EMPS_08098</name>
</gene>
<comment type="subcellular location">
    <subcellularLocation>
        <location evidence="1">Endoplasmic reticulum</location>
    </subcellularLocation>
</comment>
<evidence type="ECO:0000313" key="12">
    <source>
        <dbReference type="Proteomes" id="UP000827284"/>
    </source>
</evidence>
<evidence type="ECO:0000313" key="11">
    <source>
        <dbReference type="EMBL" id="GJJ75740.1"/>
    </source>
</evidence>
<dbReference type="EMBL" id="BQFW01000011">
    <property type="protein sequence ID" value="GJJ75740.1"/>
    <property type="molecule type" value="Genomic_DNA"/>
</dbReference>
<proteinExistence type="inferred from homology"/>
<sequence>MPCGFAPHCSNSALLGTPTPATAFSARSPAQRSCNFPGYNRIKGGSIWFSRVAVYGMLAFIAFLFADVERLIMYHYDHLLPISSSTVPASSLPQLSLYTTTSTYRSIACKGGHHRSSHEQECNQEQGYNGDDERQRRKTPAYLMRRRNGLMRVQELEREGQSERSRLQRRGMGFMPIIFCHATPSPDKVDNPAKELNDKDNKPAPEQEINFPRLKRMEKVKRGNIPQPQLMRRALPGFRTGSQHDLSENDKEEDEQGFVYLGESENTQGPKGDDEFVKRQYSQAIYSFGDFYLYDQKSRHVLGFNEEKTPSTEQAVLSSGDVVDSGEPQEPQYPLSTPAAFSQKRFLMVDMKLEEGISEVRTALEHAVFAARLTERTLVLPPFLYFRGCVNKVLCRGSPFQEVALRPFTHFPVRGDEIVNSTRKLQPRYAVPFERIYDIPRLREYIDVVSMEDWVQHMIQQQEEGAGRPGVDFTTISGLQWLEEKGQFHFSSAYHQELLDQFFDPSVQPSLTLKVNIHRYLYRDEPFVVNANPQLFHTRPGALYGHDKSPSRSLNGTRSWKVSELPFTGFKESFGPQNETVASKQVLLFQGGITAFEQQMMVFESESARADFEQVSMHWVRYSAEVRRVAEQLVRNLVLKTGGRNYLAVHYRRGEEFLRAEIPKSSHTNMGWYRKGLGTRDLSGPMLRVTSFLMNDRTIAKFDIQDFMQDSTDIDETKGRAQEQTKAILELQAKISSPSYEGTRERNFYLATDERDEVTLQQLRDQGAIVLADLMDDPYFLKDNLDWMGFPDWFAYLDQLICVKARQFWGSPMSVFSGSIINQRIGHERSKRRRRQMAQRDGQKPSKEDLRQELERQRSDGSGNGWLYRPPPMQSRYEVV</sequence>
<keyword evidence="6" id="KW-0119">Carbohydrate metabolism</keyword>
<evidence type="ECO:0000256" key="8">
    <source>
        <dbReference type="ARBA" id="ARBA00026232"/>
    </source>
</evidence>
<evidence type="ECO:0000256" key="6">
    <source>
        <dbReference type="ARBA" id="ARBA00023277"/>
    </source>
</evidence>
<dbReference type="PANTHER" id="PTHR13398:SF0">
    <property type="entry name" value="GDP-FUCOSE PROTEIN O-FUCOSYLTRANSFERASE 2"/>
    <property type="match status" value="1"/>
</dbReference>
<dbReference type="Pfam" id="PF10250">
    <property type="entry name" value="O-FucT"/>
    <property type="match status" value="1"/>
</dbReference>
<evidence type="ECO:0000256" key="2">
    <source>
        <dbReference type="ARBA" id="ARBA00004922"/>
    </source>
</evidence>